<dbReference type="EMBL" id="RFLX01000043">
    <property type="protein sequence ID" value="RMI16985.1"/>
    <property type="molecule type" value="Genomic_DNA"/>
</dbReference>
<evidence type="ECO:0000313" key="1">
    <source>
        <dbReference type="EMBL" id="RKK03526.1"/>
    </source>
</evidence>
<reference evidence="1 4" key="1">
    <citation type="submission" date="2018-09" db="EMBL/GenBank/DDBJ databases">
        <title>Roseomonas sp. nov., isolated from feces of Tibetan antelopes in the Qinghai-Tibet plateau, China.</title>
        <authorList>
            <person name="Tian Z."/>
        </authorList>
    </citation>
    <scope>NUCLEOTIDE SEQUENCE [LARGE SCALE GENOMIC DNA]</scope>
    <source>
        <strain evidence="2 3">Z23</strain>
        <strain evidence="1 4">Z24</strain>
    </source>
</reference>
<dbReference type="Proteomes" id="UP000278036">
    <property type="component" value="Unassembled WGS sequence"/>
</dbReference>
<organism evidence="1 4">
    <name type="scientific">Teichococcus wenyumeiae</name>
    <dbReference type="NCBI Taxonomy" id="2478470"/>
    <lineage>
        <taxon>Bacteria</taxon>
        <taxon>Pseudomonadati</taxon>
        <taxon>Pseudomonadota</taxon>
        <taxon>Alphaproteobacteria</taxon>
        <taxon>Acetobacterales</taxon>
        <taxon>Roseomonadaceae</taxon>
        <taxon>Roseomonas</taxon>
    </lineage>
</organism>
<name>A0A3A9JII3_9PROT</name>
<keyword evidence="3" id="KW-1185">Reference proteome</keyword>
<evidence type="ECO:0000313" key="4">
    <source>
        <dbReference type="Proteomes" id="UP000278036"/>
    </source>
</evidence>
<dbReference type="Proteomes" id="UP000274097">
    <property type="component" value="Unassembled WGS sequence"/>
</dbReference>
<sequence length="63" mass="7486">MSTPESFTAEKKEPGFYWVKRYPDAPWEPVQLDSEGRWWLGDELWSRSEQDLFCVGPRLQPPE</sequence>
<accession>A0A3A9JII3</accession>
<dbReference type="AlphaFoldDB" id="A0A3A9JII3"/>
<dbReference type="InParanoid" id="A0A3A9JII3"/>
<dbReference type="EMBL" id="RAQU01000082">
    <property type="protein sequence ID" value="RKK03526.1"/>
    <property type="molecule type" value="Genomic_DNA"/>
</dbReference>
<evidence type="ECO:0000313" key="3">
    <source>
        <dbReference type="Proteomes" id="UP000274097"/>
    </source>
</evidence>
<comment type="caution">
    <text evidence="1">The sequence shown here is derived from an EMBL/GenBank/DDBJ whole genome shotgun (WGS) entry which is preliminary data.</text>
</comment>
<gene>
    <name evidence="1" type="ORF">D6Z83_14195</name>
    <name evidence="2" type="ORF">EBE87_24600</name>
</gene>
<protein>
    <submittedName>
        <fullName evidence="1">Uncharacterized protein</fullName>
    </submittedName>
</protein>
<evidence type="ECO:0000313" key="2">
    <source>
        <dbReference type="EMBL" id="RMI16985.1"/>
    </source>
</evidence>
<proteinExistence type="predicted"/>